<dbReference type="EMBL" id="JAFNEN010000255">
    <property type="protein sequence ID" value="KAG8187920.1"/>
    <property type="molecule type" value="Genomic_DNA"/>
</dbReference>
<feature type="region of interest" description="Disordered" evidence="1">
    <location>
        <begin position="1"/>
        <end position="41"/>
    </location>
</feature>
<dbReference type="Proteomes" id="UP000827092">
    <property type="component" value="Unassembled WGS sequence"/>
</dbReference>
<organism evidence="2 3">
    <name type="scientific">Oedothorax gibbosus</name>
    <dbReference type="NCBI Taxonomy" id="931172"/>
    <lineage>
        <taxon>Eukaryota</taxon>
        <taxon>Metazoa</taxon>
        <taxon>Ecdysozoa</taxon>
        <taxon>Arthropoda</taxon>
        <taxon>Chelicerata</taxon>
        <taxon>Arachnida</taxon>
        <taxon>Araneae</taxon>
        <taxon>Araneomorphae</taxon>
        <taxon>Entelegynae</taxon>
        <taxon>Araneoidea</taxon>
        <taxon>Linyphiidae</taxon>
        <taxon>Erigoninae</taxon>
        <taxon>Oedothorax</taxon>
    </lineage>
</organism>
<sequence>MAANGDAADPKNLGTGLLNAGDLNPTIPKEPLTTPTGTDNVVPHANITTKIKHVSGRGNSVEWNGGEIPPAAEGRSDEPRHYTMVGSATHGPAGIRVALKEDIKTSSAELVFDAPLRLPGGFLRPERTKLQHSQFLQLLRQRMDSLRPTPASHHTHGKVFVREGP</sequence>
<name>A0AAV6UTV9_9ARAC</name>
<gene>
    <name evidence="2" type="ORF">JTE90_002935</name>
</gene>
<dbReference type="AlphaFoldDB" id="A0AAV6UTV9"/>
<reference evidence="2 3" key="1">
    <citation type="journal article" date="2022" name="Nat. Ecol. Evol.">
        <title>A masculinizing supergene underlies an exaggerated male reproductive morph in a spider.</title>
        <authorList>
            <person name="Hendrickx F."/>
            <person name="De Corte Z."/>
            <person name="Sonet G."/>
            <person name="Van Belleghem S.M."/>
            <person name="Kostlbacher S."/>
            <person name="Vangestel C."/>
        </authorList>
    </citation>
    <scope>NUCLEOTIDE SEQUENCE [LARGE SCALE GENOMIC DNA]</scope>
    <source>
        <strain evidence="2">W744_W776</strain>
    </source>
</reference>
<proteinExistence type="predicted"/>
<evidence type="ECO:0000313" key="3">
    <source>
        <dbReference type="Proteomes" id="UP000827092"/>
    </source>
</evidence>
<comment type="caution">
    <text evidence="2">The sequence shown here is derived from an EMBL/GenBank/DDBJ whole genome shotgun (WGS) entry which is preliminary data.</text>
</comment>
<feature type="region of interest" description="Disordered" evidence="1">
    <location>
        <begin position="58"/>
        <end position="79"/>
    </location>
</feature>
<accession>A0AAV6UTV9</accession>
<protein>
    <submittedName>
        <fullName evidence="2">Uncharacterized protein</fullName>
    </submittedName>
</protein>
<evidence type="ECO:0000313" key="2">
    <source>
        <dbReference type="EMBL" id="KAG8187920.1"/>
    </source>
</evidence>
<keyword evidence="3" id="KW-1185">Reference proteome</keyword>
<evidence type="ECO:0000256" key="1">
    <source>
        <dbReference type="SAM" id="MobiDB-lite"/>
    </source>
</evidence>